<dbReference type="PANTHER" id="PTHR43802:SF1">
    <property type="entry name" value="IP11341P-RELATED"/>
    <property type="match status" value="1"/>
</dbReference>
<dbReference type="Pfam" id="PF00378">
    <property type="entry name" value="ECH_1"/>
    <property type="match status" value="1"/>
</dbReference>
<dbReference type="Gene3D" id="1.10.12.10">
    <property type="entry name" value="Lyase 2-enoyl-coa Hydratase, Chain A, domain 2"/>
    <property type="match status" value="1"/>
</dbReference>
<evidence type="ECO:0000256" key="7">
    <source>
        <dbReference type="SAM" id="MobiDB-lite"/>
    </source>
</evidence>
<dbReference type="Gene3D" id="3.90.226.10">
    <property type="entry name" value="2-enoyl-CoA Hydratase, Chain A, domain 1"/>
    <property type="match status" value="1"/>
</dbReference>
<dbReference type="InterPro" id="IPR014748">
    <property type="entry name" value="Enoyl-CoA_hydra_C"/>
</dbReference>
<comment type="caution">
    <text evidence="9">The sequence shown here is derived from an EMBL/GenBank/DDBJ whole genome shotgun (WGS) entry which is preliminary data.</text>
</comment>
<organism evidence="9 10">
    <name type="scientific">Nocardia aurantiaca</name>
    <dbReference type="NCBI Taxonomy" id="2675850"/>
    <lineage>
        <taxon>Bacteria</taxon>
        <taxon>Bacillati</taxon>
        <taxon>Actinomycetota</taxon>
        <taxon>Actinomycetes</taxon>
        <taxon>Mycobacteriales</taxon>
        <taxon>Nocardiaceae</taxon>
        <taxon>Nocardia</taxon>
    </lineage>
</organism>
<feature type="domain" description="Thiolase-like protein type 1 additional C-terminal" evidence="8">
    <location>
        <begin position="627"/>
        <end position="704"/>
    </location>
</feature>
<evidence type="ECO:0000313" key="9">
    <source>
        <dbReference type="EMBL" id="MTE16953.1"/>
    </source>
</evidence>
<feature type="compositionally biased region" description="Polar residues" evidence="7">
    <location>
        <begin position="734"/>
        <end position="746"/>
    </location>
</feature>
<name>A0A6I3L1S5_9NOCA</name>
<comment type="similarity">
    <text evidence="2 6">Belongs to the enoyl-CoA hydratase/isomerase family.</text>
</comment>
<keyword evidence="3" id="KW-0443">Lipid metabolism</keyword>
<evidence type="ECO:0000259" key="8">
    <source>
        <dbReference type="Pfam" id="PF18313"/>
    </source>
</evidence>
<dbReference type="GO" id="GO:0006631">
    <property type="term" value="P:fatty acid metabolic process"/>
    <property type="evidence" value="ECO:0007669"/>
    <property type="project" value="UniProtKB-KW"/>
</dbReference>
<dbReference type="PROSITE" id="PS00166">
    <property type="entry name" value="ENOYL_COA_HYDRATASE"/>
    <property type="match status" value="1"/>
</dbReference>
<dbReference type="InterPro" id="IPR016039">
    <property type="entry name" value="Thiolase-like"/>
</dbReference>
<dbReference type="GO" id="GO:0016746">
    <property type="term" value="F:acyltransferase activity"/>
    <property type="evidence" value="ECO:0007669"/>
    <property type="project" value="InterPro"/>
</dbReference>
<dbReference type="Pfam" id="PF10604">
    <property type="entry name" value="Polyketide_cyc2"/>
    <property type="match status" value="1"/>
</dbReference>
<accession>A0A6I3L1S5</accession>
<evidence type="ECO:0000256" key="1">
    <source>
        <dbReference type="ARBA" id="ARBA00002994"/>
    </source>
</evidence>
<reference evidence="9 10" key="1">
    <citation type="submission" date="2019-11" db="EMBL/GenBank/DDBJ databases">
        <title>Nocardia sp. nov. CT2-14 isolated from soil.</title>
        <authorList>
            <person name="Kanchanasin P."/>
            <person name="Tanasupawat S."/>
            <person name="Yuki M."/>
            <person name="Kudo T."/>
        </authorList>
    </citation>
    <scope>NUCLEOTIDE SEQUENCE [LARGE SCALE GENOMIC DNA]</scope>
    <source>
        <strain evidence="9 10">CT2-14</strain>
    </source>
</reference>
<dbReference type="PANTHER" id="PTHR43802">
    <property type="entry name" value="ENOYL-COA HYDRATASE"/>
    <property type="match status" value="1"/>
</dbReference>
<dbReference type="InterPro" id="IPR001753">
    <property type="entry name" value="Enoyl-CoA_hydra/iso"/>
</dbReference>
<dbReference type="InterPro" id="IPR019587">
    <property type="entry name" value="Polyketide_cyclase/dehydratase"/>
</dbReference>
<dbReference type="NCBIfam" id="NF006100">
    <property type="entry name" value="PRK08252.1"/>
    <property type="match status" value="1"/>
</dbReference>
<protein>
    <submittedName>
        <fullName evidence="9">Crotonase/enoyl-CoA hydratase family protein</fullName>
    </submittedName>
</protein>
<keyword evidence="10" id="KW-1185">Reference proteome</keyword>
<evidence type="ECO:0000256" key="6">
    <source>
        <dbReference type="RuleBase" id="RU003707"/>
    </source>
</evidence>
<comment type="catalytic activity">
    <reaction evidence="5">
        <text>a 4-saturated-(3S)-3-hydroxyacyl-CoA = a (3E)-enoyl-CoA + H2O</text>
        <dbReference type="Rhea" id="RHEA:20724"/>
        <dbReference type="ChEBI" id="CHEBI:15377"/>
        <dbReference type="ChEBI" id="CHEBI:58521"/>
        <dbReference type="ChEBI" id="CHEBI:137480"/>
        <dbReference type="EC" id="4.2.1.17"/>
    </reaction>
</comment>
<keyword evidence="3" id="KW-0276">Fatty acid metabolism</keyword>
<dbReference type="CDD" id="cd06558">
    <property type="entry name" value="crotonase-like"/>
    <property type="match status" value="1"/>
</dbReference>
<dbReference type="InterPro" id="IPR018376">
    <property type="entry name" value="Enoyl-CoA_hyd/isom_CS"/>
</dbReference>
<gene>
    <name evidence="9" type="ORF">GLP40_29960</name>
</gene>
<dbReference type="EMBL" id="WMBB01000017">
    <property type="protein sequence ID" value="MTE16953.1"/>
    <property type="molecule type" value="Genomic_DNA"/>
</dbReference>
<dbReference type="Proteomes" id="UP000432464">
    <property type="component" value="Unassembled WGS sequence"/>
</dbReference>
<evidence type="ECO:0000313" key="10">
    <source>
        <dbReference type="Proteomes" id="UP000432464"/>
    </source>
</evidence>
<evidence type="ECO:0000256" key="5">
    <source>
        <dbReference type="ARBA" id="ARBA00023717"/>
    </source>
</evidence>
<proteinExistence type="inferred from homology"/>
<dbReference type="SUPFAM" id="SSF52096">
    <property type="entry name" value="ClpP/crotonase"/>
    <property type="match status" value="1"/>
</dbReference>
<evidence type="ECO:0000256" key="4">
    <source>
        <dbReference type="ARBA" id="ARBA00023709"/>
    </source>
</evidence>
<comment type="function">
    <text evidence="1">Could possibly oxidize fatty acids using specific components.</text>
</comment>
<dbReference type="GO" id="GO:0004300">
    <property type="term" value="F:enoyl-CoA hydratase activity"/>
    <property type="evidence" value="ECO:0007669"/>
    <property type="project" value="UniProtKB-EC"/>
</dbReference>
<dbReference type="InterPro" id="IPR029045">
    <property type="entry name" value="ClpP/crotonase-like_dom_sf"/>
</dbReference>
<dbReference type="SUPFAM" id="SSF55961">
    <property type="entry name" value="Bet v1-like"/>
    <property type="match status" value="1"/>
</dbReference>
<dbReference type="InterPro" id="IPR040771">
    <property type="entry name" value="TLP1_add_C"/>
</dbReference>
<dbReference type="AlphaFoldDB" id="A0A6I3L1S5"/>
<evidence type="ECO:0000256" key="3">
    <source>
        <dbReference type="ARBA" id="ARBA00022832"/>
    </source>
</evidence>
<dbReference type="Gene3D" id="3.40.47.10">
    <property type="match status" value="1"/>
</dbReference>
<dbReference type="SUPFAM" id="SSF53901">
    <property type="entry name" value="Thiolase-like"/>
    <property type="match status" value="1"/>
</dbReference>
<comment type="catalytic activity">
    <reaction evidence="4">
        <text>a (3S)-3-hydroxyacyl-CoA = a (2E)-enoyl-CoA + H2O</text>
        <dbReference type="Rhea" id="RHEA:16105"/>
        <dbReference type="ChEBI" id="CHEBI:15377"/>
        <dbReference type="ChEBI" id="CHEBI:57318"/>
        <dbReference type="ChEBI" id="CHEBI:58856"/>
        <dbReference type="EC" id="4.2.1.17"/>
    </reaction>
</comment>
<dbReference type="Gene3D" id="2.40.50.840">
    <property type="match status" value="1"/>
</dbReference>
<feature type="region of interest" description="Disordered" evidence="7">
    <location>
        <begin position="715"/>
        <end position="756"/>
    </location>
</feature>
<sequence length="1011" mass="103981">MRKRLRAGGQLLASVRRDPRIVWELVAGLTGHGGESALAPVEHALPAGLADYARTAHAHLDLDSGAAATLAYLVQLQRLPEWVTFHAGWRGEAPGSAALGVEYTQVAKFMGIPADVAWTVTELSDSGLALRGRGPQGLRLGLWITVAPTGSGSSVYIDAGLSGQPIDGPLGATVARALGEALRDSLAALPAALAAAKAATGHPARKAVRHRASGVVLAPTTPVLVGVGQVVQRTPDPSYGDPAQLALRALRAAAADTGAGERLLAQANAVFAVSPTSWQYRDLGALVAQAVGAGAADTVQSSPFGGDGGQLVLNEAAAAIAAGDYDLVLVTGAEAGATQAAAQRAGIEPAWPVQDSAVAPTRTVGIDRAANNAVESAAGLQAPITMYALLESANRQRLGRTPAEHAAAVAELWSRLSAVAAGNPNAWQPQEFSAAEIATVTEANRMISAPYTKLECANLTVDMASGIIMASAAAAEAAGIPQDKWVFLHAGASGTDEWFVSERSELAASPAIRTLGAVALDHTGITAEDLTHVDLYACFPVAVQIAARELGLPVDDPKRPLSVTGGLTFGGGPGNNYGGHAVASLVQRLRAEPESFGLATSVGWYLTKHALGVYSATPPRQGYRHLTPVIEHPPARPARSEYTGEAVVEAYTLPYGRDGHPEAAIVSVLTPKGDRVLVRSTDSALLAALTEDDWLGLPVTVDGDTIVPVAARVSESASDAEESESGTDAAVAVSSETAGSRPQLSTAGLRRVALPPPPPAPVLIERRGHVMIITINRPQARNAINLAAAQGLERAIDSYEADADARIAILTGAGGYFSAGMDLKAAARGEMPITEKRGILGIVSQPPRKPLIAAVEGPALAGGCELALTADLIVAASDSTFGIPEVKRGLVAVGGGVLRLSQRIPRAVAMELALTGDPITAARAAEIGLINQVAAPGKALEAALELAERIAVNAPLSIDASKQIIEQAPDWSVAEAFSKQGQVAAAALSSQDAGEGMRAFVEKRPPVWQGR</sequence>
<evidence type="ECO:0000256" key="2">
    <source>
        <dbReference type="ARBA" id="ARBA00005254"/>
    </source>
</evidence>
<dbReference type="Pfam" id="PF18313">
    <property type="entry name" value="TLP1_add_C"/>
    <property type="match status" value="1"/>
</dbReference>